<dbReference type="HOGENOM" id="CLU_2014573_0_0_1"/>
<keyword evidence="2" id="KW-1185">Reference proteome</keyword>
<evidence type="ECO:0000313" key="2">
    <source>
        <dbReference type="Proteomes" id="UP000029964"/>
    </source>
</evidence>
<dbReference type="Proteomes" id="UP000029964">
    <property type="component" value="Unassembled WGS sequence"/>
</dbReference>
<comment type="caution">
    <text evidence="1">The sequence shown here is derived from an EMBL/GenBank/DDBJ whole genome shotgun (WGS) entry which is preliminary data.</text>
</comment>
<protein>
    <submittedName>
        <fullName evidence="1">Uncharacterized protein</fullName>
    </submittedName>
</protein>
<organism evidence="1 2">
    <name type="scientific">Hapsidospora chrysogenum (strain ATCC 11550 / CBS 779.69 / DSM 880 / IAM 14645 / JCM 23072 / IMI 49137)</name>
    <name type="common">Acremonium chrysogenum</name>
    <dbReference type="NCBI Taxonomy" id="857340"/>
    <lineage>
        <taxon>Eukaryota</taxon>
        <taxon>Fungi</taxon>
        <taxon>Dikarya</taxon>
        <taxon>Ascomycota</taxon>
        <taxon>Pezizomycotina</taxon>
        <taxon>Sordariomycetes</taxon>
        <taxon>Hypocreomycetidae</taxon>
        <taxon>Hypocreales</taxon>
        <taxon>Bionectriaceae</taxon>
        <taxon>Hapsidospora</taxon>
    </lineage>
</organism>
<proteinExistence type="predicted"/>
<sequence length="123" mass="14223">MLLKVRVLLVLRDIQNMRRAITTAVLSEELITLTAVYLDSSGGIVSTRPEFTRTSPTQMREWIRTMKRQIVQIYHTVEAYNPWFWRMLIDHPGGRIASTTSDVPLRHSIWEAEQTVGCTHAAW</sequence>
<evidence type="ECO:0000313" key="1">
    <source>
        <dbReference type="EMBL" id="KFH46133.1"/>
    </source>
</evidence>
<dbReference type="EMBL" id="JPKY01000023">
    <property type="protein sequence ID" value="KFH46133.1"/>
    <property type="molecule type" value="Genomic_DNA"/>
</dbReference>
<dbReference type="AlphaFoldDB" id="A0A086T9V1"/>
<reference evidence="2" key="1">
    <citation type="journal article" date="2014" name="Genome Announc.">
        <title>Genome sequence and annotation of Acremonium chrysogenum, producer of the beta-lactam antibiotic cephalosporin C.</title>
        <authorList>
            <person name="Terfehr D."/>
            <person name="Dahlmann T.A."/>
            <person name="Specht T."/>
            <person name="Zadra I."/>
            <person name="Kuernsteiner H."/>
            <person name="Kueck U."/>
        </authorList>
    </citation>
    <scope>NUCLEOTIDE SEQUENCE [LARGE SCALE GENOMIC DNA]</scope>
    <source>
        <strain evidence="2">ATCC 11550 / CBS 779.69 / DSM 880 / IAM 14645 / JCM 23072 / IMI 49137</strain>
    </source>
</reference>
<name>A0A086T9V1_HAPC1</name>
<gene>
    <name evidence="1" type="ORF">ACRE_030540</name>
</gene>
<accession>A0A086T9V1</accession>